<gene>
    <name evidence="1" type="ORF">GCM10022250_16280</name>
</gene>
<dbReference type="EMBL" id="BAABAO010000005">
    <property type="protein sequence ID" value="GAA4127984.1"/>
    <property type="molecule type" value="Genomic_DNA"/>
</dbReference>
<dbReference type="RefSeq" id="WP_229353463.1">
    <property type="nucleotide sequence ID" value="NZ_BAABAO010000005.1"/>
</dbReference>
<name>A0ABP7XYK3_9FLAO</name>
<keyword evidence="2" id="KW-1185">Reference proteome</keyword>
<dbReference type="InterPro" id="IPR008948">
    <property type="entry name" value="L-Aspartase-like"/>
</dbReference>
<dbReference type="PANTHER" id="PTHR10362">
    <property type="entry name" value="HISTIDINE AMMONIA-LYASE"/>
    <property type="match status" value="1"/>
</dbReference>
<dbReference type="InterPro" id="IPR001106">
    <property type="entry name" value="Aromatic_Lyase"/>
</dbReference>
<dbReference type="SUPFAM" id="SSF48557">
    <property type="entry name" value="L-aspartase-like"/>
    <property type="match status" value="1"/>
</dbReference>
<evidence type="ECO:0000313" key="2">
    <source>
        <dbReference type="Proteomes" id="UP001501333"/>
    </source>
</evidence>
<dbReference type="Gene3D" id="1.10.275.10">
    <property type="entry name" value="Fumarase/aspartase (N-terminal domain)"/>
    <property type="match status" value="1"/>
</dbReference>
<proteinExistence type="predicted"/>
<dbReference type="Pfam" id="PF00221">
    <property type="entry name" value="Lyase_aromatic"/>
    <property type="match status" value="1"/>
</dbReference>
<sequence length="506" mass="56726">MNTINEYLSLAEFEAIIFGKNKVAISDVVLDRVNESFNFLKEFSGNKVIYGVNTGFGPMAQYRIKESDQIQLQYNLIRSHSSGTGKPLNAECAKAAILARLNTLSLGNSGVHSSVIHLMAELINRDITPLIFEHGGVGASGDLVQLSHLALVLIGEGEVFYKGERRATPEVFEIEGLKPIQVEIREGLALINGTSVMTGIGVVNVHYARKLLDWSLKASCAINELVQAYDDHFSAELNQTKRHKGQQEVAERMRKNLSDSTLIRKREDHLYSGENTEEIFKEKVQEYYSLRCVPQILGPVLETINNVASILEDEFNSANDNPIIDVKNKHVYHGGNFHGDYISLEMDKLKIVITKLTMLAERQLNYLLNSKINELLPPFVNLGTLGFNFGMQGVQFVATSTTAENQMLSNPMYVHSIPNNNDNQDIVSMGTNAAVITSKVIENSFEVLAIELITIVQAIDYLDQKDKISSVTRKWYDDVRNIIPTFKEDQVMYPFVQKVKDYLINS</sequence>
<accession>A0ABP7XYK3</accession>
<evidence type="ECO:0000313" key="1">
    <source>
        <dbReference type="EMBL" id="GAA4127984.1"/>
    </source>
</evidence>
<reference evidence="2" key="1">
    <citation type="journal article" date="2019" name="Int. J. Syst. Evol. Microbiol.">
        <title>The Global Catalogue of Microorganisms (GCM) 10K type strain sequencing project: providing services to taxonomists for standard genome sequencing and annotation.</title>
        <authorList>
            <consortium name="The Broad Institute Genomics Platform"/>
            <consortium name="The Broad Institute Genome Sequencing Center for Infectious Disease"/>
            <person name="Wu L."/>
            <person name="Ma J."/>
        </authorList>
    </citation>
    <scope>NUCLEOTIDE SEQUENCE [LARGE SCALE GENOMIC DNA]</scope>
    <source>
        <strain evidence="2">JCM 17386</strain>
    </source>
</reference>
<dbReference type="CDD" id="cd00332">
    <property type="entry name" value="PAL-HAL"/>
    <property type="match status" value="1"/>
</dbReference>
<dbReference type="Gene3D" id="1.20.200.10">
    <property type="entry name" value="Fumarase/aspartase (Central domain)"/>
    <property type="match status" value="1"/>
</dbReference>
<dbReference type="InterPro" id="IPR024083">
    <property type="entry name" value="Fumarase/histidase_N"/>
</dbReference>
<comment type="caution">
    <text evidence="1">The sequence shown here is derived from an EMBL/GenBank/DDBJ whole genome shotgun (WGS) entry which is preliminary data.</text>
</comment>
<organism evidence="1 2">
    <name type="scientific">Flavobacterium chungbukense</name>
    <dbReference type="NCBI Taxonomy" id="877464"/>
    <lineage>
        <taxon>Bacteria</taxon>
        <taxon>Pseudomonadati</taxon>
        <taxon>Bacteroidota</taxon>
        <taxon>Flavobacteriia</taxon>
        <taxon>Flavobacteriales</taxon>
        <taxon>Flavobacteriaceae</taxon>
        <taxon>Flavobacterium</taxon>
    </lineage>
</organism>
<dbReference type="Proteomes" id="UP001501333">
    <property type="component" value="Unassembled WGS sequence"/>
</dbReference>
<protein>
    <submittedName>
        <fullName evidence="1">Aromatic amino acid ammonia-lyase</fullName>
    </submittedName>
</protein>